<dbReference type="EMBL" id="JACCDF010000006">
    <property type="protein sequence ID" value="NYS60747.1"/>
    <property type="molecule type" value="Genomic_DNA"/>
</dbReference>
<dbReference type="RefSeq" id="WP_179930081.1">
    <property type="nucleotide sequence ID" value="NZ_JACCDF010000006.1"/>
</dbReference>
<evidence type="ECO:0000313" key="2">
    <source>
        <dbReference type="Proteomes" id="UP000586119"/>
    </source>
</evidence>
<dbReference type="AlphaFoldDB" id="A0A7Z0LKP9"/>
<accession>A0A7Z0LKP9</accession>
<comment type="caution">
    <text evidence="1">The sequence shown here is derived from an EMBL/GenBank/DDBJ whole genome shotgun (WGS) entry which is preliminary data.</text>
</comment>
<gene>
    <name evidence="1" type="ORF">HZS81_08245</name>
</gene>
<keyword evidence="2" id="KW-1185">Reference proteome</keyword>
<evidence type="ECO:0000313" key="1">
    <source>
        <dbReference type="EMBL" id="NYS60747.1"/>
    </source>
</evidence>
<sequence length="66" mass="7150">MAQQQSLSFKGVETAEQVNQITTALMMVDGVESAEVGRYGAEVEGRVKRDVLIKAVNALKLKVKVS</sequence>
<organism evidence="1 2">
    <name type="scientific">Vreelandella salicampi</name>
    <dbReference type="NCBI Taxonomy" id="1449798"/>
    <lineage>
        <taxon>Bacteria</taxon>
        <taxon>Pseudomonadati</taxon>
        <taxon>Pseudomonadota</taxon>
        <taxon>Gammaproteobacteria</taxon>
        <taxon>Oceanospirillales</taxon>
        <taxon>Halomonadaceae</taxon>
        <taxon>Vreelandella</taxon>
    </lineage>
</organism>
<proteinExistence type="predicted"/>
<reference evidence="1 2" key="1">
    <citation type="journal article" date="2015" name="Int. J. Syst. Evol. Microbiol.">
        <title>Halomonas salicampi sp. nov., a halotolerant and alkalitolerant bacterium isolated from a saltern soil.</title>
        <authorList>
            <person name="Lee J.C."/>
            <person name="Kim Y.S."/>
            <person name="Yun B.S."/>
            <person name="Whang K.S."/>
        </authorList>
    </citation>
    <scope>NUCLEOTIDE SEQUENCE [LARGE SCALE GENOMIC DNA]</scope>
    <source>
        <strain evidence="1 2">BH103</strain>
    </source>
</reference>
<protein>
    <submittedName>
        <fullName evidence="1">Uncharacterized protein</fullName>
    </submittedName>
</protein>
<dbReference type="Proteomes" id="UP000586119">
    <property type="component" value="Unassembled WGS sequence"/>
</dbReference>
<name>A0A7Z0LKP9_9GAMM</name>